<dbReference type="PROSITE" id="PS50109">
    <property type="entry name" value="HIS_KIN"/>
    <property type="match status" value="1"/>
</dbReference>
<keyword evidence="8" id="KW-1133">Transmembrane helix</keyword>
<dbReference type="PANTHER" id="PTHR45453:SF1">
    <property type="entry name" value="PHOSPHATE REGULON SENSOR PROTEIN PHOR"/>
    <property type="match status" value="1"/>
</dbReference>
<dbReference type="Pfam" id="PF00512">
    <property type="entry name" value="HisKA"/>
    <property type="match status" value="1"/>
</dbReference>
<dbReference type="SMART" id="SM00304">
    <property type="entry name" value="HAMP"/>
    <property type="match status" value="1"/>
</dbReference>
<evidence type="ECO:0000256" key="6">
    <source>
        <dbReference type="ARBA" id="ARBA00022777"/>
    </source>
</evidence>
<dbReference type="SUPFAM" id="SSF158472">
    <property type="entry name" value="HAMP domain-like"/>
    <property type="match status" value="1"/>
</dbReference>
<dbReference type="CDD" id="cd00082">
    <property type="entry name" value="HisKA"/>
    <property type="match status" value="1"/>
</dbReference>
<dbReference type="AlphaFoldDB" id="A0A2T0BCT6"/>
<dbReference type="InterPro" id="IPR003594">
    <property type="entry name" value="HATPase_dom"/>
</dbReference>
<accession>A0A2T0BCT6</accession>
<dbReference type="SMART" id="SM00388">
    <property type="entry name" value="HisKA"/>
    <property type="match status" value="1"/>
</dbReference>
<comment type="caution">
    <text evidence="11">The sequence shown here is derived from an EMBL/GenBank/DDBJ whole genome shotgun (WGS) entry which is preliminary data.</text>
</comment>
<feature type="transmembrane region" description="Helical" evidence="8">
    <location>
        <begin position="174"/>
        <end position="194"/>
    </location>
</feature>
<evidence type="ECO:0000256" key="8">
    <source>
        <dbReference type="SAM" id="Phobius"/>
    </source>
</evidence>
<evidence type="ECO:0000256" key="3">
    <source>
        <dbReference type="ARBA" id="ARBA00012438"/>
    </source>
</evidence>
<dbReference type="InterPro" id="IPR005467">
    <property type="entry name" value="His_kinase_dom"/>
</dbReference>
<dbReference type="Gene3D" id="6.10.340.10">
    <property type="match status" value="1"/>
</dbReference>
<dbReference type="InterPro" id="IPR036097">
    <property type="entry name" value="HisK_dim/P_sf"/>
</dbReference>
<dbReference type="EMBL" id="PVXQ01000025">
    <property type="protein sequence ID" value="PRR81716.1"/>
    <property type="molecule type" value="Genomic_DNA"/>
</dbReference>
<dbReference type="InterPro" id="IPR003661">
    <property type="entry name" value="HisK_dim/P_dom"/>
</dbReference>
<sequence>MEVIKIKHSLRTKLSLSILFVVLITVALISILSNFFIQGQFKDYMSRQQEKIQEKMVDSISREYDKTKNSWNIDQVHIIGMDALYDKNIIKVYDLQNSVVWDAQKLDKVTCLAVMENVTHTMMTNYPNLNGEFTSKTLDIKDDGKKVGTVEINYYGPFFLEENDFEFLSSLNTILIGVGLFSLIFSVVVGVIMAKRLSDPINNVVDTSKQISDGYYNVRIKEETNTKEVGDLISSINNLTFSLEKQEKLRKQLTADIAHEFRTPLTTLQTHMEAMIEGIWKPEIYRLESCHDEIVRISKMIKDLESLARVENDNFKLNKTEINLLDIINKALSNFDVDIKKKSILLSIEGGCSNIFADGDRINQVLINLISNAVKYTNEGGNVNIKISEIDGFVAISIKDSGMGISQENIPFVFERFYRGDKSRNKMTGGSGIGLAIVKSIIMAHEGKIELTSDLGKESCFTIKLPR</sequence>
<keyword evidence="7" id="KW-0902">Two-component regulatory system</keyword>
<keyword evidence="4" id="KW-0597">Phosphoprotein</keyword>
<dbReference type="Pfam" id="PF02518">
    <property type="entry name" value="HATPase_c"/>
    <property type="match status" value="1"/>
</dbReference>
<comment type="catalytic activity">
    <reaction evidence="1">
        <text>ATP + protein L-histidine = ADP + protein N-phospho-L-histidine.</text>
        <dbReference type="EC" id="2.7.13.3"/>
    </reaction>
</comment>
<dbReference type="GO" id="GO:0000155">
    <property type="term" value="F:phosphorelay sensor kinase activity"/>
    <property type="evidence" value="ECO:0007669"/>
    <property type="project" value="InterPro"/>
</dbReference>
<gene>
    <name evidence="11" type="primary">baeS</name>
    <name evidence="11" type="ORF">CLVI_23250</name>
</gene>
<keyword evidence="5 11" id="KW-0808">Transferase</keyword>
<dbReference type="EC" id="2.7.13.3" evidence="3"/>
<feature type="domain" description="Histidine kinase" evidence="9">
    <location>
        <begin position="256"/>
        <end position="467"/>
    </location>
</feature>
<evidence type="ECO:0000259" key="10">
    <source>
        <dbReference type="PROSITE" id="PS50885"/>
    </source>
</evidence>
<dbReference type="GO" id="GO:0005886">
    <property type="term" value="C:plasma membrane"/>
    <property type="evidence" value="ECO:0007669"/>
    <property type="project" value="TreeGrafter"/>
</dbReference>
<protein>
    <recommendedName>
        <fullName evidence="3">histidine kinase</fullName>
        <ecNumber evidence="3">2.7.13.3</ecNumber>
    </recommendedName>
</protein>
<feature type="domain" description="HAMP" evidence="10">
    <location>
        <begin position="195"/>
        <end position="248"/>
    </location>
</feature>
<dbReference type="InterPro" id="IPR036890">
    <property type="entry name" value="HATPase_C_sf"/>
</dbReference>
<dbReference type="PANTHER" id="PTHR45453">
    <property type="entry name" value="PHOSPHATE REGULON SENSOR PROTEIN PHOR"/>
    <property type="match status" value="1"/>
</dbReference>
<dbReference type="CDD" id="cd06225">
    <property type="entry name" value="HAMP"/>
    <property type="match status" value="1"/>
</dbReference>
<dbReference type="GO" id="GO:0016036">
    <property type="term" value="P:cellular response to phosphate starvation"/>
    <property type="evidence" value="ECO:0007669"/>
    <property type="project" value="TreeGrafter"/>
</dbReference>
<evidence type="ECO:0000256" key="5">
    <source>
        <dbReference type="ARBA" id="ARBA00022679"/>
    </source>
</evidence>
<dbReference type="GO" id="GO:0004721">
    <property type="term" value="F:phosphoprotein phosphatase activity"/>
    <property type="evidence" value="ECO:0007669"/>
    <property type="project" value="TreeGrafter"/>
</dbReference>
<dbReference type="SMART" id="SM00387">
    <property type="entry name" value="HATPase_c"/>
    <property type="match status" value="1"/>
</dbReference>
<evidence type="ECO:0000256" key="7">
    <source>
        <dbReference type="ARBA" id="ARBA00023012"/>
    </source>
</evidence>
<dbReference type="Gene3D" id="1.10.287.130">
    <property type="match status" value="1"/>
</dbReference>
<dbReference type="Gene3D" id="3.30.565.10">
    <property type="entry name" value="Histidine kinase-like ATPase, C-terminal domain"/>
    <property type="match status" value="1"/>
</dbReference>
<evidence type="ECO:0000313" key="12">
    <source>
        <dbReference type="Proteomes" id="UP000239471"/>
    </source>
</evidence>
<reference evidence="11 12" key="1">
    <citation type="submission" date="2018-03" db="EMBL/GenBank/DDBJ databases">
        <title>Genome sequence of Clostridium vincentii DSM 10228.</title>
        <authorList>
            <person name="Poehlein A."/>
            <person name="Daniel R."/>
        </authorList>
    </citation>
    <scope>NUCLEOTIDE SEQUENCE [LARGE SCALE GENOMIC DNA]</scope>
    <source>
        <strain evidence="11 12">DSM 10228</strain>
    </source>
</reference>
<name>A0A2T0BCT6_9CLOT</name>
<feature type="transmembrane region" description="Helical" evidence="8">
    <location>
        <begin position="14"/>
        <end position="37"/>
    </location>
</feature>
<keyword evidence="6 11" id="KW-0418">Kinase</keyword>
<dbReference type="Proteomes" id="UP000239471">
    <property type="component" value="Unassembled WGS sequence"/>
</dbReference>
<evidence type="ECO:0000256" key="2">
    <source>
        <dbReference type="ARBA" id="ARBA00004370"/>
    </source>
</evidence>
<evidence type="ECO:0000259" key="9">
    <source>
        <dbReference type="PROSITE" id="PS50109"/>
    </source>
</evidence>
<dbReference type="SUPFAM" id="SSF55874">
    <property type="entry name" value="ATPase domain of HSP90 chaperone/DNA topoisomerase II/histidine kinase"/>
    <property type="match status" value="1"/>
</dbReference>
<keyword evidence="12" id="KW-1185">Reference proteome</keyword>
<dbReference type="InterPro" id="IPR004358">
    <property type="entry name" value="Sig_transdc_His_kin-like_C"/>
</dbReference>
<dbReference type="InterPro" id="IPR050351">
    <property type="entry name" value="BphY/WalK/GraS-like"/>
</dbReference>
<dbReference type="FunFam" id="3.30.565.10:FF:000006">
    <property type="entry name" value="Sensor histidine kinase WalK"/>
    <property type="match status" value="1"/>
</dbReference>
<proteinExistence type="predicted"/>
<dbReference type="PROSITE" id="PS50885">
    <property type="entry name" value="HAMP"/>
    <property type="match status" value="1"/>
</dbReference>
<evidence type="ECO:0000256" key="1">
    <source>
        <dbReference type="ARBA" id="ARBA00000085"/>
    </source>
</evidence>
<evidence type="ECO:0000313" key="11">
    <source>
        <dbReference type="EMBL" id="PRR81716.1"/>
    </source>
</evidence>
<dbReference type="CDD" id="cd00075">
    <property type="entry name" value="HATPase"/>
    <property type="match status" value="1"/>
</dbReference>
<dbReference type="SUPFAM" id="SSF47384">
    <property type="entry name" value="Homodimeric domain of signal transducing histidine kinase"/>
    <property type="match status" value="1"/>
</dbReference>
<evidence type="ECO:0000256" key="4">
    <source>
        <dbReference type="ARBA" id="ARBA00022553"/>
    </source>
</evidence>
<dbReference type="Pfam" id="PF00672">
    <property type="entry name" value="HAMP"/>
    <property type="match status" value="1"/>
</dbReference>
<dbReference type="InterPro" id="IPR003660">
    <property type="entry name" value="HAMP_dom"/>
</dbReference>
<comment type="subcellular location">
    <subcellularLocation>
        <location evidence="2">Membrane</location>
    </subcellularLocation>
</comment>
<keyword evidence="8" id="KW-0812">Transmembrane</keyword>
<keyword evidence="8" id="KW-0472">Membrane</keyword>
<organism evidence="11 12">
    <name type="scientific">Clostridium vincentii</name>
    <dbReference type="NCBI Taxonomy" id="52704"/>
    <lineage>
        <taxon>Bacteria</taxon>
        <taxon>Bacillati</taxon>
        <taxon>Bacillota</taxon>
        <taxon>Clostridia</taxon>
        <taxon>Eubacteriales</taxon>
        <taxon>Clostridiaceae</taxon>
        <taxon>Clostridium</taxon>
    </lineage>
</organism>
<dbReference type="PRINTS" id="PR00344">
    <property type="entry name" value="BCTRLSENSOR"/>
</dbReference>